<feature type="domain" description="Enoyl reductase (ER)" evidence="1">
    <location>
        <begin position="10"/>
        <end position="327"/>
    </location>
</feature>
<protein>
    <submittedName>
        <fullName evidence="2">NADPH:quinone oxidoreductase</fullName>
    </submittedName>
</protein>
<dbReference type="Gene3D" id="3.90.180.10">
    <property type="entry name" value="Medium-chain alcohol dehydrogenases, catalytic domain"/>
    <property type="match status" value="1"/>
</dbReference>
<dbReference type="InterPro" id="IPR013154">
    <property type="entry name" value="ADH-like_N"/>
</dbReference>
<dbReference type="CDD" id="cd08241">
    <property type="entry name" value="QOR1"/>
    <property type="match status" value="1"/>
</dbReference>
<dbReference type="PANTHER" id="PTHR43677">
    <property type="entry name" value="SHORT-CHAIN DEHYDROGENASE/REDUCTASE"/>
    <property type="match status" value="1"/>
</dbReference>
<evidence type="ECO:0000313" key="3">
    <source>
        <dbReference type="Proteomes" id="UP000244810"/>
    </source>
</evidence>
<dbReference type="InterPro" id="IPR013149">
    <property type="entry name" value="ADH-like_C"/>
</dbReference>
<dbReference type="Gene3D" id="3.40.50.720">
    <property type="entry name" value="NAD(P)-binding Rossmann-like Domain"/>
    <property type="match status" value="1"/>
</dbReference>
<dbReference type="AlphaFoldDB" id="A0A2T7UTY7"/>
<name>A0A2T7UTY7_9RHOB</name>
<comment type="caution">
    <text evidence="2">The sequence shown here is derived from an EMBL/GenBank/DDBJ whole genome shotgun (WGS) entry which is preliminary data.</text>
</comment>
<dbReference type="SMART" id="SM00829">
    <property type="entry name" value="PKS_ER"/>
    <property type="match status" value="1"/>
</dbReference>
<dbReference type="OrthoDB" id="4190732at2"/>
<proteinExistence type="predicted"/>
<dbReference type="InterPro" id="IPR011032">
    <property type="entry name" value="GroES-like_sf"/>
</dbReference>
<dbReference type="EMBL" id="QDDR01000003">
    <property type="protein sequence ID" value="PVE48235.1"/>
    <property type="molecule type" value="Genomic_DNA"/>
</dbReference>
<dbReference type="Pfam" id="PF00107">
    <property type="entry name" value="ADH_zinc_N"/>
    <property type="match status" value="1"/>
</dbReference>
<evidence type="ECO:0000259" key="1">
    <source>
        <dbReference type="SMART" id="SM00829"/>
    </source>
</evidence>
<dbReference type="PANTHER" id="PTHR43677:SF4">
    <property type="entry name" value="QUINONE OXIDOREDUCTASE-LIKE PROTEIN 2"/>
    <property type="match status" value="1"/>
</dbReference>
<dbReference type="InterPro" id="IPR036291">
    <property type="entry name" value="NAD(P)-bd_dom_sf"/>
</dbReference>
<dbReference type="InterPro" id="IPR051397">
    <property type="entry name" value="Zn-ADH-like_protein"/>
</dbReference>
<dbReference type="SUPFAM" id="SSF50129">
    <property type="entry name" value="GroES-like"/>
    <property type="match status" value="1"/>
</dbReference>
<keyword evidence="3" id="KW-1185">Reference proteome</keyword>
<reference evidence="2 3" key="1">
    <citation type="journal article" date="2011" name="Syst. Appl. Microbiol.">
        <title>Defluviimonas denitrificans gen. nov., sp. nov., and Pararhodobacter aggregans gen. nov., sp. nov., non-phototrophic Rhodobacteraceae from the biofilter of a marine aquaculture.</title>
        <authorList>
            <person name="Foesel B.U."/>
            <person name="Drake H.L."/>
            <person name="Schramm A."/>
        </authorList>
    </citation>
    <scope>NUCLEOTIDE SEQUENCE [LARGE SCALE GENOMIC DNA]</scope>
    <source>
        <strain evidence="2 3">D1-19</strain>
    </source>
</reference>
<dbReference type="Pfam" id="PF08240">
    <property type="entry name" value="ADH_N"/>
    <property type="match status" value="1"/>
</dbReference>
<evidence type="ECO:0000313" key="2">
    <source>
        <dbReference type="EMBL" id="PVE48235.1"/>
    </source>
</evidence>
<dbReference type="Proteomes" id="UP000244810">
    <property type="component" value="Unassembled WGS sequence"/>
</dbReference>
<gene>
    <name evidence="2" type="ORF">DDE23_08925</name>
</gene>
<sequence>MRAIVSRVPGGPETLELAELDIPGPGPGEVLVAVHAAALNYPDALVIADRYQLRRERPFVPAMEFSGRVAAVGEGVTLLRPGDRVMAVGRGALAEYAVAQEDRCFAIPPSMPYDEAAALLVTYGTALHALADRGRLAPGERLLVFGASGGVGLAAVQIGAAMGAQVVAAASTPAKVAQAAAWGADRTLVYPRLPLDPAAQKALGRAIAQACEPGCDVVFDPVGDLYGALSLRALAWGGRYLAIGFAAGIPSLAANLLLLKSADALGVYWGAWIDRTPGALSGQVEQLVDWWSQGRIKPMVSRVVTLDEAPSGFASLLERSATGKIVVRLRADP</sequence>
<dbReference type="SUPFAM" id="SSF51735">
    <property type="entry name" value="NAD(P)-binding Rossmann-fold domains"/>
    <property type="match status" value="1"/>
</dbReference>
<dbReference type="GO" id="GO:0016491">
    <property type="term" value="F:oxidoreductase activity"/>
    <property type="evidence" value="ECO:0007669"/>
    <property type="project" value="InterPro"/>
</dbReference>
<dbReference type="RefSeq" id="WP_107751608.1">
    <property type="nucleotide sequence ID" value="NZ_QBKF01000004.1"/>
</dbReference>
<accession>A0A2T7UTY7</accession>
<organism evidence="2 3">
    <name type="scientific">Pararhodobacter aggregans</name>
    <dbReference type="NCBI Taxonomy" id="404875"/>
    <lineage>
        <taxon>Bacteria</taxon>
        <taxon>Pseudomonadati</taxon>
        <taxon>Pseudomonadota</taxon>
        <taxon>Alphaproteobacteria</taxon>
        <taxon>Rhodobacterales</taxon>
        <taxon>Paracoccaceae</taxon>
        <taxon>Pararhodobacter</taxon>
    </lineage>
</organism>
<dbReference type="InterPro" id="IPR020843">
    <property type="entry name" value="ER"/>
</dbReference>